<dbReference type="InterPro" id="IPR002321">
    <property type="entry name" value="Cyt_c_II"/>
</dbReference>
<name>A0ABX2N3B6_9SPHN</name>
<dbReference type="Proteomes" id="UP000652427">
    <property type="component" value="Unassembled WGS sequence"/>
</dbReference>
<keyword evidence="3" id="KW-1185">Reference proteome</keyword>
<dbReference type="RefSeq" id="WP_176279720.1">
    <property type="nucleotide sequence ID" value="NZ_JABWMH010000003.1"/>
</dbReference>
<keyword evidence="1" id="KW-0732">Signal</keyword>
<dbReference type="EMBL" id="JABWMH010000003">
    <property type="protein sequence ID" value="NVD28189.1"/>
    <property type="molecule type" value="Genomic_DNA"/>
</dbReference>
<proteinExistence type="predicted"/>
<comment type="caution">
    <text evidence="2">The sequence shown here is derived from an EMBL/GenBank/DDBJ whole genome shotgun (WGS) entry which is preliminary data.</text>
</comment>
<feature type="signal peptide" evidence="1">
    <location>
        <begin position="1"/>
        <end position="20"/>
    </location>
</feature>
<protein>
    <submittedName>
        <fullName evidence="2">Cytochrome c</fullName>
    </submittedName>
</protein>
<dbReference type="Gene3D" id="1.20.120.10">
    <property type="entry name" value="Cytochrome c/b562"/>
    <property type="match status" value="1"/>
</dbReference>
<dbReference type="InterPro" id="IPR015984">
    <property type="entry name" value="Cyt_c_prime_subgr"/>
</dbReference>
<gene>
    <name evidence="2" type="ORF">HUO14_09765</name>
</gene>
<reference evidence="2 3" key="1">
    <citation type="submission" date="2020-06" db="EMBL/GenBank/DDBJ databases">
        <authorList>
            <person name="Kim S.-J."/>
            <person name="Park S.-J."/>
        </authorList>
    </citation>
    <scope>NUCLEOTIDE SEQUENCE [LARGE SCALE GENOMIC DNA]</scope>
    <source>
        <strain evidence="2 3">SW-151</strain>
    </source>
</reference>
<evidence type="ECO:0000256" key="1">
    <source>
        <dbReference type="SAM" id="SignalP"/>
    </source>
</evidence>
<dbReference type="PRINTS" id="PR00608">
    <property type="entry name" value="CYTCHROMECII"/>
</dbReference>
<dbReference type="PROSITE" id="PS51009">
    <property type="entry name" value="CYTCII"/>
    <property type="match status" value="1"/>
</dbReference>
<dbReference type="PROSITE" id="PS51257">
    <property type="entry name" value="PROKAR_LIPOPROTEIN"/>
    <property type="match status" value="1"/>
</dbReference>
<accession>A0ABX2N3B6</accession>
<organism evidence="2 3">
    <name type="scientific">Parasphingorhabdus flavimaris</name>
    <dbReference type="NCBI Taxonomy" id="266812"/>
    <lineage>
        <taxon>Bacteria</taxon>
        <taxon>Pseudomonadati</taxon>
        <taxon>Pseudomonadota</taxon>
        <taxon>Alphaproteobacteria</taxon>
        <taxon>Sphingomonadales</taxon>
        <taxon>Sphingomonadaceae</taxon>
        <taxon>Parasphingorhabdus</taxon>
    </lineage>
</organism>
<dbReference type="Pfam" id="PF01322">
    <property type="entry name" value="Cytochrom_C_2"/>
    <property type="match status" value="1"/>
</dbReference>
<evidence type="ECO:0000313" key="2">
    <source>
        <dbReference type="EMBL" id="NVD28189.1"/>
    </source>
</evidence>
<evidence type="ECO:0000313" key="3">
    <source>
        <dbReference type="Proteomes" id="UP000652427"/>
    </source>
</evidence>
<dbReference type="SUPFAM" id="SSF47175">
    <property type="entry name" value="Cytochromes"/>
    <property type="match status" value="1"/>
</dbReference>
<feature type="chain" id="PRO_5047544583" evidence="1">
    <location>
        <begin position="21"/>
        <end position="171"/>
    </location>
</feature>
<dbReference type="InterPro" id="IPR010980">
    <property type="entry name" value="Cyt_c/b562"/>
</dbReference>
<sequence length="171" mass="17970">MKRCKIELILPALAGLTLLAACEQAPETAPASEAASVELPNGLTVKEQIEARQGQLKKMGKAFKTISDQLKADSPDLSQIQTAAAAVPKESATMIDWFPEGTGPESGVETEALPVIWENKADFNLKVTALQDAAALLDSAAQTGDIAAIGAAFKTTGGTCKACHDKYRLDD</sequence>